<evidence type="ECO:0000256" key="7">
    <source>
        <dbReference type="SAM" id="Phobius"/>
    </source>
</evidence>
<keyword evidence="4" id="KW-0677">Repeat</keyword>
<dbReference type="OrthoDB" id="75720at2759"/>
<name>A0A1G4IMK1_9SACH</name>
<evidence type="ECO:0000256" key="3">
    <source>
        <dbReference type="ARBA" id="ARBA00022692"/>
    </source>
</evidence>
<evidence type="ECO:0000313" key="9">
    <source>
        <dbReference type="Proteomes" id="UP000189911"/>
    </source>
</evidence>
<keyword evidence="5 7" id="KW-1133">Transmembrane helix</keyword>
<evidence type="ECO:0000256" key="6">
    <source>
        <dbReference type="ARBA" id="ARBA00023136"/>
    </source>
</evidence>
<keyword evidence="3 7" id="KW-0812">Transmembrane</keyword>
<sequence length="250" mass="28579">MDLEKLLGYGYVIPWSISAYPPVYHNWRRNSAAAMSLDFVMMNIVGYFYLLCSLSLQLFCWLEGSQDSGNVSRPKVTNFDFWYCLHGFILNLVVLSQVVWGARIWNFQKGSTSRMKPIYGRILAFSLAVCMASTVQIMWQQAHHGWNNADTLAFCNKLYLLKISMSLIKYIPQVKHNFERKSMKGFPIQSVVCDVFGSVCSLSQLALQIARDEPILTVEVVSANFGRIGIALVTLFFNFVYISQWLLYGE</sequence>
<dbReference type="PANTHER" id="PTHR13131">
    <property type="entry name" value="CYSTINOSIN"/>
    <property type="match status" value="1"/>
</dbReference>
<dbReference type="GO" id="GO:0012505">
    <property type="term" value="C:endomembrane system"/>
    <property type="evidence" value="ECO:0007669"/>
    <property type="project" value="UniProtKB-SubCell"/>
</dbReference>
<dbReference type="Gene3D" id="1.20.1280.290">
    <property type="match status" value="1"/>
</dbReference>
<comment type="subcellular location">
    <subcellularLocation>
        <location evidence="1">Endomembrane system</location>
        <topology evidence="1">Multi-pass membrane protein</topology>
    </subcellularLocation>
</comment>
<dbReference type="NCBIfam" id="TIGR00951">
    <property type="entry name" value="2A43"/>
    <property type="match status" value="1"/>
</dbReference>
<evidence type="ECO:0000313" key="8">
    <source>
        <dbReference type="EMBL" id="SCU77828.1"/>
    </source>
</evidence>
<evidence type="ECO:0000256" key="1">
    <source>
        <dbReference type="ARBA" id="ARBA00004127"/>
    </source>
</evidence>
<keyword evidence="2" id="KW-0813">Transport</keyword>
<evidence type="ECO:0000256" key="4">
    <source>
        <dbReference type="ARBA" id="ARBA00022737"/>
    </source>
</evidence>
<dbReference type="GO" id="GO:0000324">
    <property type="term" value="C:fungal-type vacuole"/>
    <property type="evidence" value="ECO:0007669"/>
    <property type="project" value="TreeGrafter"/>
</dbReference>
<keyword evidence="6 7" id="KW-0472">Membrane</keyword>
<feature type="transmembrane region" description="Helical" evidence="7">
    <location>
        <begin position="79"/>
        <end position="106"/>
    </location>
</feature>
<dbReference type="Proteomes" id="UP000189911">
    <property type="component" value="Chromosome A"/>
</dbReference>
<feature type="transmembrane region" description="Helical" evidence="7">
    <location>
        <begin position="6"/>
        <end position="27"/>
    </location>
</feature>
<reference evidence="9" key="1">
    <citation type="submission" date="2016-03" db="EMBL/GenBank/DDBJ databases">
        <authorList>
            <person name="Devillers Hugo."/>
        </authorList>
    </citation>
    <scope>NUCLEOTIDE SEQUENCE [LARGE SCALE GENOMIC DNA]</scope>
</reference>
<accession>A0A1G4IMK1</accession>
<feature type="transmembrane region" description="Helical" evidence="7">
    <location>
        <begin position="39"/>
        <end position="59"/>
    </location>
</feature>
<keyword evidence="9" id="KW-1185">Reference proteome</keyword>
<evidence type="ECO:0000256" key="5">
    <source>
        <dbReference type="ARBA" id="ARBA00022989"/>
    </source>
</evidence>
<dbReference type="GO" id="GO:0005774">
    <property type="term" value="C:vacuolar membrane"/>
    <property type="evidence" value="ECO:0007669"/>
    <property type="project" value="TreeGrafter"/>
</dbReference>
<dbReference type="GO" id="GO:0015184">
    <property type="term" value="F:L-cystine transmembrane transporter activity"/>
    <property type="evidence" value="ECO:0007669"/>
    <property type="project" value="TreeGrafter"/>
</dbReference>
<dbReference type="SMART" id="SM00679">
    <property type="entry name" value="CTNS"/>
    <property type="match status" value="2"/>
</dbReference>
<feature type="transmembrane region" description="Helical" evidence="7">
    <location>
        <begin position="230"/>
        <end position="248"/>
    </location>
</feature>
<dbReference type="EMBL" id="LT598449">
    <property type="protein sequence ID" value="SCU77828.1"/>
    <property type="molecule type" value="Genomic_DNA"/>
</dbReference>
<dbReference type="InterPro" id="IPR005282">
    <property type="entry name" value="LC_transporter"/>
</dbReference>
<gene>
    <name evidence="8" type="ORF">LANO_0A01376G</name>
</gene>
<proteinExistence type="predicted"/>
<organism evidence="8 9">
    <name type="scientific">Lachancea nothofagi CBS 11611</name>
    <dbReference type="NCBI Taxonomy" id="1266666"/>
    <lineage>
        <taxon>Eukaryota</taxon>
        <taxon>Fungi</taxon>
        <taxon>Dikarya</taxon>
        <taxon>Ascomycota</taxon>
        <taxon>Saccharomycotina</taxon>
        <taxon>Saccharomycetes</taxon>
        <taxon>Saccharomycetales</taxon>
        <taxon>Saccharomycetaceae</taxon>
        <taxon>Lachancea</taxon>
    </lineage>
</organism>
<protein>
    <submittedName>
        <fullName evidence="8">LANO_0A01376g1_1</fullName>
    </submittedName>
</protein>
<evidence type="ECO:0000256" key="2">
    <source>
        <dbReference type="ARBA" id="ARBA00022448"/>
    </source>
</evidence>
<feature type="transmembrane region" description="Helical" evidence="7">
    <location>
        <begin position="118"/>
        <end position="139"/>
    </location>
</feature>
<dbReference type="AlphaFoldDB" id="A0A1G4IMK1"/>
<dbReference type="Pfam" id="PF04193">
    <property type="entry name" value="PQ-loop"/>
    <property type="match status" value="2"/>
</dbReference>
<dbReference type="InterPro" id="IPR006603">
    <property type="entry name" value="PQ-loop_rpt"/>
</dbReference>
<dbReference type="PANTHER" id="PTHR13131:SF5">
    <property type="entry name" value="CYSTINOSIN"/>
    <property type="match status" value="1"/>
</dbReference>